<feature type="compositionally biased region" description="Acidic residues" evidence="3">
    <location>
        <begin position="267"/>
        <end position="285"/>
    </location>
</feature>
<organism evidence="4 5">
    <name type="scientific">Hylemonella gracilis ATCC 19624</name>
    <dbReference type="NCBI Taxonomy" id="887062"/>
    <lineage>
        <taxon>Bacteria</taxon>
        <taxon>Pseudomonadati</taxon>
        <taxon>Pseudomonadota</taxon>
        <taxon>Betaproteobacteria</taxon>
        <taxon>Burkholderiales</taxon>
        <taxon>Comamonadaceae</taxon>
        <taxon>Hylemonella</taxon>
    </lineage>
</organism>
<dbReference type="GO" id="GO:0016020">
    <property type="term" value="C:membrane"/>
    <property type="evidence" value="ECO:0007669"/>
    <property type="project" value="InterPro"/>
</dbReference>
<evidence type="ECO:0000313" key="4">
    <source>
        <dbReference type="EMBL" id="EGI77424.1"/>
    </source>
</evidence>
<evidence type="ECO:0000256" key="2">
    <source>
        <dbReference type="ARBA" id="ARBA00022729"/>
    </source>
</evidence>
<feature type="compositionally biased region" description="Low complexity" evidence="3">
    <location>
        <begin position="286"/>
        <end position="302"/>
    </location>
</feature>
<dbReference type="Proteomes" id="UP000016368">
    <property type="component" value="Unassembled WGS sequence"/>
</dbReference>
<proteinExistence type="inferred from homology"/>
<evidence type="ECO:0000256" key="3">
    <source>
        <dbReference type="SAM" id="MobiDB-lite"/>
    </source>
</evidence>
<dbReference type="PRINTS" id="PR01805">
    <property type="entry name" value="VACJLIPOPROT"/>
</dbReference>
<dbReference type="GO" id="GO:0120010">
    <property type="term" value="P:intermembrane phospholipid transfer"/>
    <property type="evidence" value="ECO:0007669"/>
    <property type="project" value="TreeGrafter"/>
</dbReference>
<gene>
    <name evidence="4" type="ORF">HGR_06466</name>
</gene>
<dbReference type="STRING" id="887062.HGR_06466"/>
<keyword evidence="2" id="KW-0732">Signal</keyword>
<feature type="region of interest" description="Disordered" evidence="3">
    <location>
        <begin position="265"/>
        <end position="349"/>
    </location>
</feature>
<dbReference type="eggNOG" id="COG2853">
    <property type="taxonomic scope" value="Bacteria"/>
</dbReference>
<protein>
    <submittedName>
        <fullName evidence="4">VacJ-like protein lipoprotein</fullName>
    </submittedName>
</protein>
<evidence type="ECO:0000256" key="1">
    <source>
        <dbReference type="ARBA" id="ARBA00010634"/>
    </source>
</evidence>
<comment type="similarity">
    <text evidence="1">Belongs to the MlaA family.</text>
</comment>
<comment type="caution">
    <text evidence="4">The sequence shown here is derived from an EMBL/GenBank/DDBJ whole genome shotgun (WGS) entry which is preliminary data.</text>
</comment>
<dbReference type="InterPro" id="IPR007428">
    <property type="entry name" value="MlaA"/>
</dbReference>
<reference evidence="4 5" key="1">
    <citation type="journal article" date="2011" name="EMBO J.">
        <title>Structural diversity of bacterial flagellar motors.</title>
        <authorList>
            <person name="Chen S."/>
            <person name="Beeby M."/>
            <person name="Murphy G.E."/>
            <person name="Leadbetter J.R."/>
            <person name="Hendrixson D.R."/>
            <person name="Briegel A."/>
            <person name="Li Z."/>
            <person name="Shi J."/>
            <person name="Tocheva E.I."/>
            <person name="Muller A."/>
            <person name="Dobro M.J."/>
            <person name="Jensen G.J."/>
        </authorList>
    </citation>
    <scope>NUCLEOTIDE SEQUENCE [LARGE SCALE GENOMIC DNA]</scope>
    <source>
        <strain evidence="4 5">ATCC 19624</strain>
    </source>
</reference>
<dbReference type="PANTHER" id="PTHR30035">
    <property type="entry name" value="LIPOPROTEIN VACJ-RELATED"/>
    <property type="match status" value="1"/>
</dbReference>
<name>F3KS64_9BURK</name>
<accession>F3KS64</accession>
<dbReference type="PANTHER" id="PTHR30035:SF3">
    <property type="entry name" value="INTERMEMBRANE PHOSPHOLIPID TRANSPORT SYSTEM LIPOPROTEIN MLAA"/>
    <property type="match status" value="1"/>
</dbReference>
<sequence length="349" mass="37837">MTVGPKQEARDETVSPFSNRAQMGLRAGRAWGSVMLCLGSALLVAGLSGCASNPRSEAEPAAAATRANPDPLESWNRGVFGFNDALDRAILKPTATAYQDYVPPLVRKGVGNFFNNLEDAWTTINSSFQLKGRAAGESFTRLWVNTFFGLGGLLDVATEMRIPRHKEDFGQTLGYWGVGPGPYVVLPLLGPSTLRDTAALPVDWAGDPLSQQDNVRLRNSLFVLGQVDNRASLLKQEALMEGATFDRYVLIRDAYLQYRRHLVYDGDPPDEPMPAEEDYSDEDYQESASPDATESPASAASSEAEKPSSEDPAGPTEPQVERDTRVPGRIPGTPTVPLDLGLPGLKIIK</sequence>
<evidence type="ECO:0000313" key="5">
    <source>
        <dbReference type="Proteomes" id="UP000016368"/>
    </source>
</evidence>
<dbReference type="EMBL" id="AEGR01000048">
    <property type="protein sequence ID" value="EGI77424.1"/>
    <property type="molecule type" value="Genomic_DNA"/>
</dbReference>
<keyword evidence="5" id="KW-1185">Reference proteome</keyword>
<keyword evidence="4" id="KW-0449">Lipoprotein</keyword>
<dbReference type="Pfam" id="PF04333">
    <property type="entry name" value="MlaA"/>
    <property type="match status" value="1"/>
</dbReference>
<dbReference type="AlphaFoldDB" id="F3KS64"/>